<dbReference type="SUPFAM" id="SSF57997">
    <property type="entry name" value="Tropomyosin"/>
    <property type="match status" value="1"/>
</dbReference>
<accession>A0A816GQV9</accession>
<keyword evidence="7" id="KW-1185">Reference proteome</keyword>
<gene>
    <name evidence="6" type="ORF">XAT740_LOCUS59816</name>
</gene>
<evidence type="ECO:0000256" key="5">
    <source>
        <dbReference type="SAM" id="MobiDB-lite"/>
    </source>
</evidence>
<dbReference type="InterPro" id="IPR000533">
    <property type="entry name" value="Tropomyosin"/>
</dbReference>
<dbReference type="FunFam" id="1.20.5.340:FF:000001">
    <property type="entry name" value="Tropomyosin alpha-1 chain isoform 2"/>
    <property type="match status" value="1"/>
</dbReference>
<comment type="function">
    <text evidence="1">Tropomyosin, in association with the troponin complex, plays a central role in the calcium dependent regulation of muscle contraction.</text>
</comment>
<proteinExistence type="inferred from homology"/>
<evidence type="ECO:0000313" key="6">
    <source>
        <dbReference type="EMBL" id="CAF1677101.1"/>
    </source>
</evidence>
<reference evidence="6" key="1">
    <citation type="submission" date="2021-02" db="EMBL/GenBank/DDBJ databases">
        <authorList>
            <person name="Nowell W R."/>
        </authorList>
    </citation>
    <scope>NUCLEOTIDE SEQUENCE</scope>
</reference>
<evidence type="ECO:0000313" key="7">
    <source>
        <dbReference type="Proteomes" id="UP000663828"/>
    </source>
</evidence>
<feature type="compositionally biased region" description="Basic and acidic residues" evidence="5">
    <location>
        <begin position="22"/>
        <end position="50"/>
    </location>
</feature>
<dbReference type="AlphaFoldDB" id="A0A816GQV9"/>
<organism evidence="6 7">
    <name type="scientific">Adineta ricciae</name>
    <name type="common">Rotifer</name>
    <dbReference type="NCBI Taxonomy" id="249248"/>
    <lineage>
        <taxon>Eukaryota</taxon>
        <taxon>Metazoa</taxon>
        <taxon>Spiralia</taxon>
        <taxon>Gnathifera</taxon>
        <taxon>Rotifera</taxon>
        <taxon>Eurotatoria</taxon>
        <taxon>Bdelloidea</taxon>
        <taxon>Adinetida</taxon>
        <taxon>Adinetidae</taxon>
        <taxon>Adineta</taxon>
    </lineage>
</organism>
<dbReference type="Proteomes" id="UP000663828">
    <property type="component" value="Unassembled WGS sequence"/>
</dbReference>
<feature type="region of interest" description="Disordered" evidence="5">
    <location>
        <begin position="1"/>
        <end position="59"/>
    </location>
</feature>
<sequence length="178" mass="20134">MSSNANTTATMDSIKKKMQSMKLEKENAVDRAEQAEQKQKDLEEKLKASEEESNSLQKKIQQIEAELDAAQEQLGEANGKLEAKEKAATDVSLPFVSYFQVSTSRSIATDTKDMRYRSVESFAPRISEKLYHSTVTRTSIVSERQTTASQNGCPFLTEYFTFFLHCSYLSENDEMNSN</sequence>
<evidence type="ECO:0000256" key="3">
    <source>
        <dbReference type="ARBA" id="ARBA00022737"/>
    </source>
</evidence>
<evidence type="ECO:0008006" key="8">
    <source>
        <dbReference type="Google" id="ProtNLM"/>
    </source>
</evidence>
<name>A0A816GQV9_ADIRI</name>
<dbReference type="PANTHER" id="PTHR19269">
    <property type="entry name" value="TROPOMYOSIN"/>
    <property type="match status" value="1"/>
</dbReference>
<dbReference type="Gene3D" id="1.20.5.340">
    <property type="match status" value="1"/>
</dbReference>
<keyword evidence="3" id="KW-0677">Repeat</keyword>
<comment type="similarity">
    <text evidence="2">Belongs to the tropomyosin family.</text>
</comment>
<evidence type="ECO:0000256" key="1">
    <source>
        <dbReference type="ARBA" id="ARBA00002987"/>
    </source>
</evidence>
<feature type="compositionally biased region" description="Polar residues" evidence="5">
    <location>
        <begin position="1"/>
        <end position="11"/>
    </location>
</feature>
<evidence type="ECO:0000256" key="2">
    <source>
        <dbReference type="ARBA" id="ARBA00009036"/>
    </source>
</evidence>
<comment type="caution">
    <text evidence="6">The sequence shown here is derived from an EMBL/GenBank/DDBJ whole genome shotgun (WGS) entry which is preliminary data.</text>
</comment>
<dbReference type="Pfam" id="PF00261">
    <property type="entry name" value="Tropomyosin"/>
    <property type="match status" value="1"/>
</dbReference>
<protein>
    <recommendedName>
        <fullName evidence="8">Tropomyosin</fullName>
    </recommendedName>
</protein>
<keyword evidence="4" id="KW-0175">Coiled coil</keyword>
<dbReference type="EMBL" id="CAJNOR010014176">
    <property type="protein sequence ID" value="CAF1677101.1"/>
    <property type="molecule type" value="Genomic_DNA"/>
</dbReference>
<evidence type="ECO:0000256" key="4">
    <source>
        <dbReference type="ARBA" id="ARBA00023054"/>
    </source>
</evidence>